<gene>
    <name evidence="1" type="ORF">AW171_hschr31928</name>
</gene>
<dbReference type="STRING" id="45286.A0A120K210"/>
<evidence type="ECO:0000313" key="1">
    <source>
        <dbReference type="EMBL" id="AMD20058.1"/>
    </source>
</evidence>
<dbReference type="GO" id="GO:0060628">
    <property type="term" value="P:regulation of ER to Golgi vesicle-mediated transport"/>
    <property type="evidence" value="ECO:0007669"/>
    <property type="project" value="TreeGrafter"/>
</dbReference>
<dbReference type="Gene3D" id="1.20.58.1420">
    <property type="entry name" value="Dsl1p vesicle tethering complex, Tip20p subunit, domain B"/>
    <property type="match status" value="1"/>
</dbReference>
<dbReference type="Pfam" id="PF04437">
    <property type="entry name" value="RINT1_TIP1"/>
    <property type="match status" value="1"/>
</dbReference>
<dbReference type="Proteomes" id="UP000243052">
    <property type="component" value="Chromosome iii"/>
</dbReference>
<dbReference type="GO" id="GO:0006890">
    <property type="term" value="P:retrograde vesicle-mediated transport, Golgi to endoplasmic reticulum"/>
    <property type="evidence" value="ECO:0007669"/>
    <property type="project" value="InterPro"/>
</dbReference>
<dbReference type="GeneID" id="28723291"/>
<dbReference type="PANTHER" id="PTHR13520">
    <property type="entry name" value="RAD50-INTERACTING PROTEIN 1 RINT-1"/>
    <property type="match status" value="1"/>
</dbReference>
<dbReference type="PROSITE" id="PS51386">
    <property type="entry name" value="RINT1_TIP20"/>
    <property type="match status" value="1"/>
</dbReference>
<keyword evidence="2" id="KW-1185">Reference proteome</keyword>
<dbReference type="GO" id="GO:0070939">
    <property type="term" value="C:Dsl1/NZR complex"/>
    <property type="evidence" value="ECO:0007669"/>
    <property type="project" value="InterPro"/>
</dbReference>
<dbReference type="InterPro" id="IPR042042">
    <property type="entry name" value="Tip20p_domB"/>
</dbReference>
<dbReference type="PANTHER" id="PTHR13520:SF0">
    <property type="entry name" value="RAD50-INTERACTING PROTEIN 1"/>
    <property type="match status" value="1"/>
</dbReference>
<dbReference type="EMBL" id="CP014243">
    <property type="protein sequence ID" value="AMD20058.1"/>
    <property type="molecule type" value="Genomic_DNA"/>
</dbReference>
<dbReference type="Gene3D" id="1.10.357.100">
    <property type="entry name" value="Dsl1p vesicle tethering complex, Tip20p subunit, domain C"/>
    <property type="match status" value="1"/>
</dbReference>
<reference evidence="1 2" key="1">
    <citation type="submission" date="2016-01" db="EMBL/GenBank/DDBJ databases">
        <title>Genome sequence of the yeast Holleya sinecauda.</title>
        <authorList>
            <person name="Dietrich F.S."/>
        </authorList>
    </citation>
    <scope>NUCLEOTIDE SEQUENCE [LARGE SCALE GENOMIC DNA]</scope>
    <source>
        <strain evidence="1 2">ATCC 58844</strain>
    </source>
</reference>
<proteinExistence type="predicted"/>
<dbReference type="InterPro" id="IPR042040">
    <property type="entry name" value="Tip20p_domE"/>
</dbReference>
<dbReference type="Gene3D" id="1.20.58.670">
    <property type="entry name" value="Dsl1p vesicle tethering complex, Tip20p subunit, domain D"/>
    <property type="match status" value="1"/>
</dbReference>
<evidence type="ECO:0000313" key="2">
    <source>
        <dbReference type="Proteomes" id="UP000243052"/>
    </source>
</evidence>
<dbReference type="GO" id="GO:0006888">
    <property type="term" value="P:endoplasmic reticulum to Golgi vesicle-mediated transport"/>
    <property type="evidence" value="ECO:0007669"/>
    <property type="project" value="InterPro"/>
</dbReference>
<dbReference type="InterPro" id="IPR042043">
    <property type="entry name" value="Tip20p_domC"/>
</dbReference>
<dbReference type="AlphaFoldDB" id="A0A120K210"/>
<dbReference type="RefSeq" id="XP_017987054.1">
    <property type="nucleotide sequence ID" value="XM_018131058.1"/>
</dbReference>
<sequence length="667" mass="77796">MEKHFDLDTRIAEIEKERDAIAKELHSCVNEQEDLLDEFDTVTQKLTGIAEQIAKVERLEDVYELREKYGDLEVLRNVELLLKTRDECEQQLRTVGNIECISNELDVATEFDEDKMKQIHKKLEPIADSPLASALVERFNEIVTIHATSLKADFEKVLLEKRCDTQEFLNDEKVVADLRSKSSSLFQLSHLILPKPSHEQYWNFVSLANNFRIKFIYHFANPSFDAEKKSIETYFRFLEKYLDENLIKYIQMFHDEDNGVTKALIHQQFINHILDPVRQKVSSVLTNVMNSTSPDAIQTLVILISQIFITDNALVKIHMYDGVGLISLIPEDALLAWQNFEIESAQAQFKNLTSKNSSLSKSGADLVKLLENIYQYLEPFFNIEYQELFSIKFNLTDEIFIQLPTRYKAYLLSKESSIKDVSEEQQLEQIYWKLHNLTLLSNAFMKFSLKHIFIEMKEMINKSTNSDYSCIFDEVSEEYEKAIVVVRESIVHRCTKRLSTELRNYFKFNEWYSISSPPEQCSSEVVGAVKLTEKMMRSLEMYTVPQDVLDRIKVDLLETIINFMLNYVVKLNKFSEFGLQQLLVDFQSLRQILNLPFESTKVYKEAALLEYFKVLGLKFSKDPASRKMLSRDYISKGQPENFHDLRSLLHIEHLDGDEIADAIYRSL</sequence>
<organism evidence="1 2">
    <name type="scientific">Eremothecium sinecaudum</name>
    <dbReference type="NCBI Taxonomy" id="45286"/>
    <lineage>
        <taxon>Eukaryota</taxon>
        <taxon>Fungi</taxon>
        <taxon>Dikarya</taxon>
        <taxon>Ascomycota</taxon>
        <taxon>Saccharomycotina</taxon>
        <taxon>Saccharomycetes</taxon>
        <taxon>Saccharomycetales</taxon>
        <taxon>Saccharomycetaceae</taxon>
        <taxon>Eremothecium</taxon>
    </lineage>
</organism>
<dbReference type="OrthoDB" id="2189254at2759"/>
<name>A0A120K210_9SACH</name>
<dbReference type="InterPro" id="IPR007528">
    <property type="entry name" value="RINT1_Tip20"/>
</dbReference>
<dbReference type="InterPro" id="IPR042041">
    <property type="entry name" value="Tip20p_domA"/>
</dbReference>
<dbReference type="Gene3D" id="1.10.10.2270">
    <property type="entry name" value="Dsl1p vesicle tethering complex, Tip20p subunit, domain E"/>
    <property type="match status" value="1"/>
</dbReference>
<protein>
    <submittedName>
        <fullName evidence="1">HCL093Cp</fullName>
    </submittedName>
</protein>
<accession>A0A120K210</accession>
<dbReference type="Gene3D" id="6.10.280.210">
    <property type="entry name" value="Dsl1p vesicle tethering complex, Tip20p subunit, domain A"/>
    <property type="match status" value="1"/>
</dbReference>
<dbReference type="InterPro" id="IPR042044">
    <property type="entry name" value="EXOC6PINT-1/Sec15/Tip20_C_dom2"/>
</dbReference>